<reference evidence="1 2" key="1">
    <citation type="submission" date="2016-11" db="EMBL/GenBank/DDBJ databases">
        <authorList>
            <person name="Jaros S."/>
            <person name="Januszkiewicz K."/>
            <person name="Wedrychowicz H."/>
        </authorList>
    </citation>
    <scope>NUCLEOTIDE SEQUENCE [LARGE SCALE GENOMIC DNA]</scope>
    <source>
        <strain evidence="1 2">DSM 12906</strain>
    </source>
</reference>
<dbReference type="RefSeq" id="WP_073186378.1">
    <property type="nucleotide sequence ID" value="NZ_FQZG01000013.1"/>
</dbReference>
<name>A0A1M6DIT2_9ACTN</name>
<evidence type="ECO:0000313" key="2">
    <source>
        <dbReference type="Proteomes" id="UP000184512"/>
    </source>
</evidence>
<dbReference type="STRING" id="1123357.SAMN02745244_00930"/>
<dbReference type="Proteomes" id="UP000184512">
    <property type="component" value="Unassembled WGS sequence"/>
</dbReference>
<keyword evidence="2" id="KW-1185">Reference proteome</keyword>
<evidence type="ECO:0000313" key="1">
    <source>
        <dbReference type="EMBL" id="SHI73105.1"/>
    </source>
</evidence>
<dbReference type="OrthoDB" id="3727941at2"/>
<gene>
    <name evidence="1" type="ORF">SAMN02745244_00930</name>
</gene>
<accession>A0A1M6DIT2</accession>
<dbReference type="EMBL" id="FQZG01000013">
    <property type="protein sequence ID" value="SHI73105.1"/>
    <property type="molecule type" value="Genomic_DNA"/>
</dbReference>
<organism evidence="1 2">
    <name type="scientific">Tessaracoccus bendigoensis DSM 12906</name>
    <dbReference type="NCBI Taxonomy" id="1123357"/>
    <lineage>
        <taxon>Bacteria</taxon>
        <taxon>Bacillati</taxon>
        <taxon>Actinomycetota</taxon>
        <taxon>Actinomycetes</taxon>
        <taxon>Propionibacteriales</taxon>
        <taxon>Propionibacteriaceae</taxon>
        <taxon>Tessaracoccus</taxon>
    </lineage>
</organism>
<proteinExistence type="predicted"/>
<sequence>MSLHSPVVFTDDPALTSEARARRWPVVSRDGATLRMSGVRQSAPLPEPNMDITAGSLTDVAAGGWKFVLDWVAKYVHRPLLVLEPGSWAGDLGRWAEATRGWGWTEASEVPGKGPSLSGLDSAALAELPAAPEPPSPADRIPGRGRMLLVRHGEWTERQGAWVDAAERIGLLVDIASDRILDGRDRVHVVADLGPANLTLDAGTGPLDPAYALALARAVDSGDPTLGAAGHWQVALEHWFKPRPDDFDVVVLAGPPVGFFGFGAFASRHWYARVVIDHATHAPWPADETAALLLKDWEQGWHLAADAVTVADEPTLGQVAPSGPDATVEVADGARMETLLQVLSDHSFTAM</sequence>
<protein>
    <submittedName>
        <fullName evidence="1">Uncharacterized protein</fullName>
    </submittedName>
</protein>
<dbReference type="AlphaFoldDB" id="A0A1M6DIT2"/>